<gene>
    <name evidence="1" type="ORF">DSTB1V02_LOCUS1563</name>
</gene>
<keyword evidence="2" id="KW-1185">Reference proteome</keyword>
<organism evidence="1">
    <name type="scientific">Darwinula stevensoni</name>
    <dbReference type="NCBI Taxonomy" id="69355"/>
    <lineage>
        <taxon>Eukaryota</taxon>
        <taxon>Metazoa</taxon>
        <taxon>Ecdysozoa</taxon>
        <taxon>Arthropoda</taxon>
        <taxon>Crustacea</taxon>
        <taxon>Oligostraca</taxon>
        <taxon>Ostracoda</taxon>
        <taxon>Podocopa</taxon>
        <taxon>Podocopida</taxon>
        <taxon>Darwinulocopina</taxon>
        <taxon>Darwinuloidea</taxon>
        <taxon>Darwinulidae</taxon>
        <taxon>Darwinula</taxon>
    </lineage>
</organism>
<reference evidence="1" key="1">
    <citation type="submission" date="2020-11" db="EMBL/GenBank/DDBJ databases">
        <authorList>
            <person name="Tran Van P."/>
        </authorList>
    </citation>
    <scope>NUCLEOTIDE SEQUENCE</scope>
</reference>
<dbReference type="EMBL" id="LR899668">
    <property type="protein sequence ID" value="CAD7241575.1"/>
    <property type="molecule type" value="Genomic_DNA"/>
</dbReference>
<name>A0A7R8ZYX9_9CRUS</name>
<protein>
    <submittedName>
        <fullName evidence="1">Uncharacterized protein</fullName>
    </submittedName>
</protein>
<proteinExistence type="predicted"/>
<evidence type="ECO:0000313" key="1">
    <source>
        <dbReference type="EMBL" id="CAD7241575.1"/>
    </source>
</evidence>
<dbReference type="EMBL" id="CAJPEV010000151">
    <property type="protein sequence ID" value="CAG0881432.1"/>
    <property type="molecule type" value="Genomic_DNA"/>
</dbReference>
<evidence type="ECO:0000313" key="2">
    <source>
        <dbReference type="Proteomes" id="UP000677054"/>
    </source>
</evidence>
<accession>A0A7R8ZYX9</accession>
<dbReference type="Proteomes" id="UP000677054">
    <property type="component" value="Unassembled WGS sequence"/>
</dbReference>
<sequence length="214" mass="24796">MKFPAWLPCVTNDPMQRIMSDWKGYLHVIAALKCRNLQRAEGGFSALRTVKVYPVPIDTPWCHLKHPTPFLDPSTLLDVTRAWAAHEGLRHVFILTNEENEIFWKYSLLPELMRPEDIGFTPVTFRNFSLFPWERLRMAKGSLMALLVKQELIQRLYNVADSEGMLDGFNSWLYVIPSSISMPPSNLYLSSRRLDSRVAFLTYPQVYNGESRKT</sequence>
<dbReference type="AlphaFoldDB" id="A0A7R8ZYX9"/>